<comment type="caution">
    <text evidence="1">The sequence shown here is derived from an EMBL/GenBank/DDBJ whole genome shotgun (WGS) entry which is preliminary data.</text>
</comment>
<gene>
    <name evidence="1" type="ORF">SDC9_199245</name>
</gene>
<dbReference type="InterPro" id="IPR043740">
    <property type="entry name" value="DUF5685"/>
</dbReference>
<organism evidence="1">
    <name type="scientific">bioreactor metagenome</name>
    <dbReference type="NCBI Taxonomy" id="1076179"/>
    <lineage>
        <taxon>unclassified sequences</taxon>
        <taxon>metagenomes</taxon>
        <taxon>ecological metagenomes</taxon>
    </lineage>
</organism>
<reference evidence="1" key="1">
    <citation type="submission" date="2019-08" db="EMBL/GenBank/DDBJ databases">
        <authorList>
            <person name="Kucharzyk K."/>
            <person name="Murdoch R.W."/>
            <person name="Higgins S."/>
            <person name="Loffler F."/>
        </authorList>
    </citation>
    <scope>NUCLEOTIDE SEQUENCE</scope>
</reference>
<sequence>MSEKQRYAAGWMGYNLGRWIYLADAYDDREKDKKSGAYNVFNIKYKSDGEALEAARFQLEISLSEAHNAYELLDIRANAPIIENILYDACTARTAKVLKLEGA</sequence>
<protein>
    <submittedName>
        <fullName evidence="1">Uncharacterized protein</fullName>
    </submittedName>
</protein>
<evidence type="ECO:0000313" key="1">
    <source>
        <dbReference type="EMBL" id="MPN51597.1"/>
    </source>
</evidence>
<dbReference type="Pfam" id="PF18937">
    <property type="entry name" value="DUF5685"/>
    <property type="match status" value="1"/>
</dbReference>
<dbReference type="EMBL" id="VSSQ01116872">
    <property type="protein sequence ID" value="MPN51597.1"/>
    <property type="molecule type" value="Genomic_DNA"/>
</dbReference>
<accession>A0A645IJZ0</accession>
<dbReference type="AlphaFoldDB" id="A0A645IJZ0"/>
<proteinExistence type="predicted"/>
<name>A0A645IJZ0_9ZZZZ</name>